<dbReference type="GO" id="GO:0005737">
    <property type="term" value="C:cytoplasm"/>
    <property type="evidence" value="ECO:0007669"/>
    <property type="project" value="UniProtKB-SubCell"/>
</dbReference>
<keyword evidence="2 8" id="KW-0963">Cytoplasm</keyword>
<dbReference type="PANTHER" id="PTHR43033:SF1">
    <property type="entry name" value="TRNA(ILE)-LYSIDINE SYNTHASE-RELATED"/>
    <property type="match status" value="1"/>
</dbReference>
<name>A0A1L8QU79_9ENTE</name>
<dbReference type="STRING" id="328396.RU93_GL001909"/>
<evidence type="ECO:0000256" key="7">
    <source>
        <dbReference type="ARBA" id="ARBA00048539"/>
    </source>
</evidence>
<dbReference type="Pfam" id="PF01171">
    <property type="entry name" value="ATP_bind_3"/>
    <property type="match status" value="1"/>
</dbReference>
<dbReference type="SUPFAM" id="SSF56037">
    <property type="entry name" value="PheT/TilS domain"/>
    <property type="match status" value="1"/>
</dbReference>
<dbReference type="NCBIfam" id="TIGR02433">
    <property type="entry name" value="lysidine_TilS_C"/>
    <property type="match status" value="1"/>
</dbReference>
<dbReference type="GO" id="GO:0032267">
    <property type="term" value="F:tRNA(Ile)-lysidine synthase activity"/>
    <property type="evidence" value="ECO:0007669"/>
    <property type="project" value="UniProtKB-EC"/>
</dbReference>
<dbReference type="NCBIfam" id="TIGR02432">
    <property type="entry name" value="lysidine_TilS_N"/>
    <property type="match status" value="1"/>
</dbReference>
<dbReference type="CDD" id="cd01992">
    <property type="entry name" value="TilS_N"/>
    <property type="match status" value="1"/>
</dbReference>
<reference evidence="10 11" key="1">
    <citation type="submission" date="2014-12" db="EMBL/GenBank/DDBJ databases">
        <title>Draft genome sequences of 29 type strains of Enterococci.</title>
        <authorList>
            <person name="Zhong Z."/>
            <person name="Sun Z."/>
            <person name="Liu W."/>
            <person name="Zhang W."/>
            <person name="Zhang H."/>
        </authorList>
    </citation>
    <scope>NUCLEOTIDE SEQUENCE [LARGE SCALE GENOMIC DNA]</scope>
    <source>
        <strain evidence="10 11">DSM 17690</strain>
    </source>
</reference>
<dbReference type="InterPro" id="IPR012795">
    <property type="entry name" value="tRNA_Ile_lys_synt_N"/>
</dbReference>
<evidence type="ECO:0000259" key="9">
    <source>
        <dbReference type="SMART" id="SM00977"/>
    </source>
</evidence>
<evidence type="ECO:0000256" key="8">
    <source>
        <dbReference type="HAMAP-Rule" id="MF_01161"/>
    </source>
</evidence>
<dbReference type="RefSeq" id="WP_071874618.1">
    <property type="nucleotide sequence ID" value="NZ_JBHSHF010000019.1"/>
</dbReference>
<evidence type="ECO:0000256" key="3">
    <source>
        <dbReference type="ARBA" id="ARBA00022598"/>
    </source>
</evidence>
<dbReference type="HAMAP" id="MF_01161">
    <property type="entry name" value="tRNA_Ile_lys_synt"/>
    <property type="match status" value="1"/>
</dbReference>
<dbReference type="Proteomes" id="UP000182149">
    <property type="component" value="Unassembled WGS sequence"/>
</dbReference>
<evidence type="ECO:0000313" key="11">
    <source>
        <dbReference type="Proteomes" id="UP000182149"/>
    </source>
</evidence>
<dbReference type="Gene3D" id="3.40.50.620">
    <property type="entry name" value="HUPs"/>
    <property type="match status" value="1"/>
</dbReference>
<dbReference type="GO" id="GO:0005524">
    <property type="term" value="F:ATP binding"/>
    <property type="evidence" value="ECO:0007669"/>
    <property type="project" value="UniProtKB-KW"/>
</dbReference>
<evidence type="ECO:0000256" key="2">
    <source>
        <dbReference type="ARBA" id="ARBA00022490"/>
    </source>
</evidence>
<evidence type="ECO:0000256" key="6">
    <source>
        <dbReference type="ARBA" id="ARBA00022840"/>
    </source>
</evidence>
<organism evidence="10 11">
    <name type="scientific">Enterococcus aquimarinus</name>
    <dbReference type="NCBI Taxonomy" id="328396"/>
    <lineage>
        <taxon>Bacteria</taxon>
        <taxon>Bacillati</taxon>
        <taxon>Bacillota</taxon>
        <taxon>Bacilli</taxon>
        <taxon>Lactobacillales</taxon>
        <taxon>Enterococcaceae</taxon>
        <taxon>Enterococcus</taxon>
    </lineage>
</organism>
<dbReference type="EC" id="6.3.4.19" evidence="8"/>
<dbReference type="SMART" id="SM00977">
    <property type="entry name" value="TilS_C"/>
    <property type="match status" value="1"/>
</dbReference>
<dbReference type="InterPro" id="IPR012796">
    <property type="entry name" value="Lysidine-tRNA-synth_C"/>
</dbReference>
<comment type="function">
    <text evidence="8">Ligates lysine onto the cytidine present at position 34 of the AUA codon-specific tRNA(Ile) that contains the anticodon CAU, in an ATP-dependent manner. Cytidine is converted to lysidine, thus changing the amino acid specificity of the tRNA from methionine to isoleucine.</text>
</comment>
<comment type="caution">
    <text evidence="8">Lacks conserved residue(s) required for the propagation of feature annotation.</text>
</comment>
<evidence type="ECO:0000256" key="1">
    <source>
        <dbReference type="ARBA" id="ARBA00004496"/>
    </source>
</evidence>
<comment type="catalytic activity">
    <reaction evidence="7 8">
        <text>cytidine(34) in tRNA(Ile2) + L-lysine + ATP = lysidine(34) in tRNA(Ile2) + AMP + diphosphate + H(+)</text>
        <dbReference type="Rhea" id="RHEA:43744"/>
        <dbReference type="Rhea" id="RHEA-COMP:10625"/>
        <dbReference type="Rhea" id="RHEA-COMP:10670"/>
        <dbReference type="ChEBI" id="CHEBI:15378"/>
        <dbReference type="ChEBI" id="CHEBI:30616"/>
        <dbReference type="ChEBI" id="CHEBI:32551"/>
        <dbReference type="ChEBI" id="CHEBI:33019"/>
        <dbReference type="ChEBI" id="CHEBI:82748"/>
        <dbReference type="ChEBI" id="CHEBI:83665"/>
        <dbReference type="ChEBI" id="CHEBI:456215"/>
        <dbReference type="EC" id="6.3.4.19"/>
    </reaction>
</comment>
<comment type="caution">
    <text evidence="10">The sequence shown here is derived from an EMBL/GenBank/DDBJ whole genome shotgun (WGS) entry which is preliminary data.</text>
</comment>
<feature type="domain" description="Lysidine-tRNA(Ile) synthetase C-terminal" evidence="9">
    <location>
        <begin position="381"/>
        <end position="455"/>
    </location>
</feature>
<dbReference type="GO" id="GO:0006400">
    <property type="term" value="P:tRNA modification"/>
    <property type="evidence" value="ECO:0007669"/>
    <property type="project" value="UniProtKB-UniRule"/>
</dbReference>
<dbReference type="SUPFAM" id="SSF52402">
    <property type="entry name" value="Adenine nucleotide alpha hydrolases-like"/>
    <property type="match status" value="1"/>
</dbReference>
<gene>
    <name evidence="8" type="primary">tilS</name>
    <name evidence="10" type="ORF">RU93_GL001909</name>
</gene>
<keyword evidence="3 8" id="KW-0436">Ligase</keyword>
<dbReference type="InterPro" id="IPR011063">
    <property type="entry name" value="TilS/TtcA_N"/>
</dbReference>
<dbReference type="EMBL" id="JXKD01000005">
    <property type="protein sequence ID" value="OJG11036.1"/>
    <property type="molecule type" value="Genomic_DNA"/>
</dbReference>
<comment type="similarity">
    <text evidence="8">Belongs to the tRNA(Ile)-lysidine synthase family.</text>
</comment>
<dbReference type="AlphaFoldDB" id="A0A1L8QU79"/>
<evidence type="ECO:0000256" key="5">
    <source>
        <dbReference type="ARBA" id="ARBA00022741"/>
    </source>
</evidence>
<keyword evidence="11" id="KW-1185">Reference proteome</keyword>
<sequence length="459" mass="53872">MLVEKVRKLALEQALWQPNTRILIAVSTGVDSMVLLDLMEQLKKTGVEIGVAHINHHFREQSQEEEAFLADYCREHQLPFYCEQLTVTLISNVEAQARDFRYAFFEKIMKEQQYDVLLTAHHSDDQTETMLMKMIRTGELFASQGIVLNQSFGPGRLVRPLLYQSKSELLDYAHQHQLRYFEDETNATLEYQRNRLRHQVLPLFKEENPQVLAHFQQLSEQIQLVESWVNQAQAQWEKEAMLITSQRLMIDLAWYKKRSEVEQTFFLADVGKKAQQLFDLPISKKQLKQVEKLLKTTNSQWTLDLVADWQVVRRYEKLLLQKREQTGAIAKAQTLILGEGIFLSEKEWLGLFLPGEEKILEKVKDWSEFRQEVVLESVKGLTVCKRQAGDRISLTPYLTKKISRYFIDQKIPMNQRESSWVLKDENKKVLAILPFVLSYLSIGKETDKIHYVLLFKYQK</sequence>
<keyword evidence="4 8" id="KW-0819">tRNA processing</keyword>
<dbReference type="InterPro" id="IPR014729">
    <property type="entry name" value="Rossmann-like_a/b/a_fold"/>
</dbReference>
<dbReference type="InterPro" id="IPR012094">
    <property type="entry name" value="tRNA_Ile_lys_synt"/>
</dbReference>
<dbReference type="PANTHER" id="PTHR43033">
    <property type="entry name" value="TRNA(ILE)-LYSIDINE SYNTHASE-RELATED"/>
    <property type="match status" value="1"/>
</dbReference>
<protein>
    <recommendedName>
        <fullName evidence="8">tRNA(Ile)-lysidine synthase</fullName>
        <ecNumber evidence="8">6.3.4.19</ecNumber>
    </recommendedName>
    <alternativeName>
        <fullName evidence="8">tRNA(Ile)-2-lysyl-cytidine synthase</fullName>
    </alternativeName>
    <alternativeName>
        <fullName evidence="8">tRNA(Ile)-lysidine synthetase</fullName>
    </alternativeName>
</protein>
<evidence type="ECO:0000313" key="10">
    <source>
        <dbReference type="EMBL" id="OJG11036.1"/>
    </source>
</evidence>
<comment type="subcellular location">
    <subcellularLocation>
        <location evidence="1 8">Cytoplasm</location>
    </subcellularLocation>
</comment>
<proteinExistence type="inferred from homology"/>
<evidence type="ECO:0000256" key="4">
    <source>
        <dbReference type="ARBA" id="ARBA00022694"/>
    </source>
</evidence>
<keyword evidence="6" id="KW-0067">ATP-binding</keyword>
<accession>A0A1L8QU79</accession>
<dbReference type="OrthoDB" id="9807403at2"/>
<keyword evidence="5" id="KW-0547">Nucleotide-binding</keyword>